<dbReference type="InterPro" id="IPR051181">
    <property type="entry name" value="CAF1_poly(A)_ribonucleases"/>
</dbReference>
<dbReference type="SUPFAM" id="SSF53098">
    <property type="entry name" value="Ribonuclease H-like"/>
    <property type="match status" value="1"/>
</dbReference>
<proteinExistence type="inferred from homology"/>
<evidence type="ECO:0000256" key="1">
    <source>
        <dbReference type="ARBA" id="ARBA00008372"/>
    </source>
</evidence>
<accession>A0AAD6CKN3</accession>
<comment type="caution">
    <text evidence="2">The sequence shown here is derived from an EMBL/GenBank/DDBJ whole genome shotgun (WGS) entry which is preliminary data.</text>
</comment>
<dbReference type="InterPro" id="IPR036397">
    <property type="entry name" value="RNaseH_sf"/>
</dbReference>
<dbReference type="GO" id="GO:1990431">
    <property type="term" value="P:priRNA 3'-end processing"/>
    <property type="evidence" value="ECO:0007669"/>
    <property type="project" value="TreeGrafter"/>
</dbReference>
<dbReference type="Proteomes" id="UP001220324">
    <property type="component" value="Unassembled WGS sequence"/>
</dbReference>
<dbReference type="PANTHER" id="PTHR15092:SF22">
    <property type="entry name" value="POLY(A)-SPECIFIC RIBONUCLEASE PNLDC1"/>
    <property type="match status" value="1"/>
</dbReference>
<dbReference type="AlphaFoldDB" id="A0AAD6CKN3"/>
<keyword evidence="3" id="KW-1185">Reference proteome</keyword>
<dbReference type="GO" id="GO:0000289">
    <property type="term" value="P:nuclear-transcribed mRNA poly(A) tail shortening"/>
    <property type="evidence" value="ECO:0007669"/>
    <property type="project" value="TreeGrafter"/>
</dbReference>
<organism evidence="2 3">
    <name type="scientific">Penicillium frequentans</name>
    <dbReference type="NCBI Taxonomy" id="3151616"/>
    <lineage>
        <taxon>Eukaryota</taxon>
        <taxon>Fungi</taxon>
        <taxon>Dikarya</taxon>
        <taxon>Ascomycota</taxon>
        <taxon>Pezizomycotina</taxon>
        <taxon>Eurotiomycetes</taxon>
        <taxon>Eurotiomycetidae</taxon>
        <taxon>Eurotiales</taxon>
        <taxon>Aspergillaceae</taxon>
        <taxon>Penicillium</taxon>
    </lineage>
</organism>
<evidence type="ECO:0000313" key="2">
    <source>
        <dbReference type="EMBL" id="KAJ5525251.1"/>
    </source>
</evidence>
<sequence length="550" mass="62268">MEVTAGNFAALLPWILYQISCSKFVAIDLEFSGIAIAPSSQAQKDQSLQERYTEVKAAAERYQILQIGLTICQEDSATGTYKMTPYNINLSPFVDRALDVNRDWTFMSWSMEFLMNHQFSMEVLCKYGVRYLSRDEEAQCLIIASQRYNRTSAISAVDVKVADKETIDFLQAARRMINWWLAQSVTKRSEYLNIPPHSNHKVLKALCPVLPETLNNLEKRLVHQLITAEYPKLKSRSRPMFVQIEVADPVKDKDMNEGKTNSLKTLIRGHVGCRWIVEALIGGDLSELPDKTFSSFIRQEGTPQFAEADLANNLRKHLQENRPILVGHNCFMDLAFLYSGFIGQLPDTVEEFQTTIHSVLPKVVDTKYLATHDAGSINPTSSLEEINRKLVKISAPKIEIDSMHQKYIFRSSAHEAGYDSMLAAIAFMKLSVQLQKGPIQYSSPGDLESMKIGVAREKPQIQQMEQRMAEDLMMQEKEALQEATIDLIEFSDSESTKPVQPAALTEAKTGEIAQKVPAGELVPRVDSEFWRTYGNKLRVFGTIERVMHLK</sequence>
<dbReference type="GO" id="GO:0005634">
    <property type="term" value="C:nucleus"/>
    <property type="evidence" value="ECO:0007669"/>
    <property type="project" value="TreeGrafter"/>
</dbReference>
<reference evidence="2 3" key="1">
    <citation type="journal article" date="2023" name="IMA Fungus">
        <title>Comparative genomic study of the Penicillium genus elucidates a diverse pangenome and 15 lateral gene transfer events.</title>
        <authorList>
            <person name="Petersen C."/>
            <person name="Sorensen T."/>
            <person name="Nielsen M.R."/>
            <person name="Sondergaard T.E."/>
            <person name="Sorensen J.L."/>
            <person name="Fitzpatrick D.A."/>
            <person name="Frisvad J.C."/>
            <person name="Nielsen K.L."/>
        </authorList>
    </citation>
    <scope>NUCLEOTIDE SEQUENCE [LARGE SCALE GENOMIC DNA]</scope>
    <source>
        <strain evidence="2 3">IBT 35679</strain>
    </source>
</reference>
<dbReference type="EMBL" id="JAQIZZ010000008">
    <property type="protein sequence ID" value="KAJ5525251.1"/>
    <property type="molecule type" value="Genomic_DNA"/>
</dbReference>
<dbReference type="InterPro" id="IPR006941">
    <property type="entry name" value="RNase_CAF1"/>
</dbReference>
<evidence type="ECO:0000313" key="3">
    <source>
        <dbReference type="Proteomes" id="UP001220324"/>
    </source>
</evidence>
<dbReference type="GO" id="GO:1990432">
    <property type="term" value="P:siRNA 3'-end processing"/>
    <property type="evidence" value="ECO:0007669"/>
    <property type="project" value="TreeGrafter"/>
</dbReference>
<comment type="similarity">
    <text evidence="1">Belongs to the CAF1 family.</text>
</comment>
<gene>
    <name evidence="2" type="ORF">N7494_011901</name>
</gene>
<dbReference type="Gene3D" id="3.30.420.10">
    <property type="entry name" value="Ribonuclease H-like superfamily/Ribonuclease H"/>
    <property type="match status" value="2"/>
</dbReference>
<dbReference type="GO" id="GO:0003723">
    <property type="term" value="F:RNA binding"/>
    <property type="evidence" value="ECO:0007669"/>
    <property type="project" value="TreeGrafter"/>
</dbReference>
<name>A0AAD6CKN3_9EURO</name>
<dbReference type="Pfam" id="PF04857">
    <property type="entry name" value="CAF1"/>
    <property type="match status" value="1"/>
</dbReference>
<dbReference type="GO" id="GO:0000175">
    <property type="term" value="F:3'-5'-RNA exonuclease activity"/>
    <property type="evidence" value="ECO:0007669"/>
    <property type="project" value="TreeGrafter"/>
</dbReference>
<dbReference type="InterPro" id="IPR012337">
    <property type="entry name" value="RNaseH-like_sf"/>
</dbReference>
<protein>
    <submittedName>
        <fullName evidence="2">CAF1 family ribonuclease</fullName>
    </submittedName>
</protein>
<dbReference type="PANTHER" id="PTHR15092">
    <property type="entry name" value="POLY A -SPECIFIC RIBONUCLEASE/TARGET OF EGR1, MEMBER 1"/>
    <property type="match status" value="1"/>
</dbReference>